<evidence type="ECO:0000256" key="1">
    <source>
        <dbReference type="ARBA" id="ARBA00010343"/>
    </source>
</evidence>
<dbReference type="GO" id="GO:0000786">
    <property type="term" value="C:nucleosome"/>
    <property type="evidence" value="ECO:0007669"/>
    <property type="project" value="InterPro"/>
</dbReference>
<dbReference type="InterPro" id="IPR009072">
    <property type="entry name" value="Histone-fold"/>
</dbReference>
<proteinExistence type="inferred from homology"/>
<comment type="similarity">
    <text evidence="1">Belongs to the histone H3 family.</text>
</comment>
<dbReference type="EMBL" id="DYDO01000003">
    <property type="protein sequence ID" value="DBA28716.1"/>
    <property type="molecule type" value="Genomic_DNA"/>
</dbReference>
<dbReference type="AlphaFoldDB" id="A0AAV3AVU2"/>
<protein>
    <submittedName>
        <fullName evidence="2">Uncharacterized protein</fullName>
    </submittedName>
</protein>
<dbReference type="GO" id="GO:0046982">
    <property type="term" value="F:protein heterodimerization activity"/>
    <property type="evidence" value="ECO:0007669"/>
    <property type="project" value="InterPro"/>
</dbReference>
<organism evidence="2 3">
    <name type="scientific">Pyxicephalus adspersus</name>
    <name type="common">African bullfrog</name>
    <dbReference type="NCBI Taxonomy" id="30357"/>
    <lineage>
        <taxon>Eukaryota</taxon>
        <taxon>Metazoa</taxon>
        <taxon>Chordata</taxon>
        <taxon>Craniata</taxon>
        <taxon>Vertebrata</taxon>
        <taxon>Euteleostomi</taxon>
        <taxon>Amphibia</taxon>
        <taxon>Batrachia</taxon>
        <taxon>Anura</taxon>
        <taxon>Neobatrachia</taxon>
        <taxon>Ranoidea</taxon>
        <taxon>Pyxicephalidae</taxon>
        <taxon>Pyxicephalinae</taxon>
        <taxon>Pyxicephalus</taxon>
    </lineage>
</organism>
<dbReference type="Proteomes" id="UP001181693">
    <property type="component" value="Unassembled WGS sequence"/>
</dbReference>
<dbReference type="PRINTS" id="PR00622">
    <property type="entry name" value="HISTONEH3"/>
</dbReference>
<evidence type="ECO:0000313" key="2">
    <source>
        <dbReference type="EMBL" id="DBA28716.1"/>
    </source>
</evidence>
<dbReference type="PANTHER" id="PTHR11426">
    <property type="entry name" value="HISTONE H3"/>
    <property type="match status" value="1"/>
</dbReference>
<dbReference type="GO" id="GO:0030527">
    <property type="term" value="F:structural constituent of chromatin"/>
    <property type="evidence" value="ECO:0007669"/>
    <property type="project" value="InterPro"/>
</dbReference>
<name>A0AAV3AVU2_PYXAD</name>
<keyword evidence="3" id="KW-1185">Reference proteome</keyword>
<reference evidence="2" key="1">
    <citation type="thesis" date="2020" institute="ProQuest LLC" country="789 East Eisenhower Parkway, Ann Arbor, MI, USA">
        <title>Comparative Genomics and Chromosome Evolution.</title>
        <authorList>
            <person name="Mudd A.B."/>
        </authorList>
    </citation>
    <scope>NUCLEOTIDE SEQUENCE</scope>
    <source>
        <strain evidence="2">1538</strain>
        <tissue evidence="2">Blood</tissue>
    </source>
</reference>
<evidence type="ECO:0000313" key="3">
    <source>
        <dbReference type="Proteomes" id="UP001181693"/>
    </source>
</evidence>
<dbReference type="InterPro" id="IPR000164">
    <property type="entry name" value="Histone_H3/CENP-A"/>
</dbReference>
<sequence length="70" mass="7664">MACTKKTACKSTGGKAPCKQLATKAAHKSAPSTCVVKRLHCYRPGTIALLEICHDQKLIELLFHKLPFQV</sequence>
<dbReference type="Gene3D" id="1.10.20.10">
    <property type="entry name" value="Histone, subunit A"/>
    <property type="match status" value="1"/>
</dbReference>
<accession>A0AAV3AVU2</accession>
<gene>
    <name evidence="2" type="ORF">GDO54_009023</name>
</gene>
<dbReference type="GO" id="GO:0003677">
    <property type="term" value="F:DNA binding"/>
    <property type="evidence" value="ECO:0007669"/>
    <property type="project" value="InterPro"/>
</dbReference>
<dbReference type="SUPFAM" id="SSF47113">
    <property type="entry name" value="Histone-fold"/>
    <property type="match status" value="1"/>
</dbReference>
<comment type="caution">
    <text evidence="2">The sequence shown here is derived from an EMBL/GenBank/DDBJ whole genome shotgun (WGS) entry which is preliminary data.</text>
</comment>